<evidence type="ECO:0000313" key="2">
    <source>
        <dbReference type="EMBL" id="MFD1521528.1"/>
    </source>
</evidence>
<gene>
    <name evidence="2" type="ORF">ACFSJD_28805</name>
</gene>
<sequence length="113" mass="12588">MVSAITHADRDVAGNKDLGRGSRERVARHADNMVPVLNYFLASRSDTKHLGRELTELFNRRDLTSDMGAFGRLFVPMDRSMQENPTPYAPAQQRVMPWAAAPAWTTDVSQGEG</sequence>
<protein>
    <submittedName>
        <fullName evidence="2">Uncharacterized protein</fullName>
    </submittedName>
</protein>
<dbReference type="RefSeq" id="WP_344724127.1">
    <property type="nucleotide sequence ID" value="NZ_BAAAUS010000024.1"/>
</dbReference>
<feature type="region of interest" description="Disordered" evidence="1">
    <location>
        <begin position="1"/>
        <end position="24"/>
    </location>
</feature>
<keyword evidence="3" id="KW-1185">Reference proteome</keyword>
<proteinExistence type="predicted"/>
<dbReference type="Proteomes" id="UP001597114">
    <property type="component" value="Unassembled WGS sequence"/>
</dbReference>
<name>A0ABW4F128_9PSEU</name>
<organism evidence="2 3">
    <name type="scientific">Pseudonocardia yunnanensis</name>
    <dbReference type="NCBI Taxonomy" id="58107"/>
    <lineage>
        <taxon>Bacteria</taxon>
        <taxon>Bacillati</taxon>
        <taxon>Actinomycetota</taxon>
        <taxon>Actinomycetes</taxon>
        <taxon>Pseudonocardiales</taxon>
        <taxon>Pseudonocardiaceae</taxon>
        <taxon>Pseudonocardia</taxon>
    </lineage>
</organism>
<dbReference type="EMBL" id="JBHUCO010000037">
    <property type="protein sequence ID" value="MFD1521528.1"/>
    <property type="molecule type" value="Genomic_DNA"/>
</dbReference>
<reference evidence="3" key="1">
    <citation type="journal article" date="2019" name="Int. J. Syst. Evol. Microbiol.">
        <title>The Global Catalogue of Microorganisms (GCM) 10K type strain sequencing project: providing services to taxonomists for standard genome sequencing and annotation.</title>
        <authorList>
            <consortium name="The Broad Institute Genomics Platform"/>
            <consortium name="The Broad Institute Genome Sequencing Center for Infectious Disease"/>
            <person name="Wu L."/>
            <person name="Ma J."/>
        </authorList>
    </citation>
    <scope>NUCLEOTIDE SEQUENCE [LARGE SCALE GENOMIC DNA]</scope>
    <source>
        <strain evidence="3">CCM 7043</strain>
    </source>
</reference>
<accession>A0ABW4F128</accession>
<comment type="caution">
    <text evidence="2">The sequence shown here is derived from an EMBL/GenBank/DDBJ whole genome shotgun (WGS) entry which is preliminary data.</text>
</comment>
<evidence type="ECO:0000313" key="3">
    <source>
        <dbReference type="Proteomes" id="UP001597114"/>
    </source>
</evidence>
<evidence type="ECO:0000256" key="1">
    <source>
        <dbReference type="SAM" id="MobiDB-lite"/>
    </source>
</evidence>
<feature type="compositionally biased region" description="Basic and acidic residues" evidence="1">
    <location>
        <begin position="7"/>
        <end position="24"/>
    </location>
</feature>